<dbReference type="AlphaFoldDB" id="A0A554SFK7"/>
<reference evidence="4 5" key="1">
    <citation type="submission" date="2019-07" db="EMBL/GenBank/DDBJ databases">
        <authorList>
            <person name="Zhao L.H."/>
        </authorList>
    </citation>
    <scope>NUCLEOTIDE SEQUENCE [LARGE SCALE GENOMIC DNA]</scope>
    <source>
        <strain evidence="4 5">Co35</strain>
    </source>
</reference>
<evidence type="ECO:0000259" key="3">
    <source>
        <dbReference type="Pfam" id="PF13193"/>
    </source>
</evidence>
<dbReference type="InterPro" id="IPR050237">
    <property type="entry name" value="ATP-dep_AMP-bd_enzyme"/>
</dbReference>
<dbReference type="PROSITE" id="PS00455">
    <property type="entry name" value="AMP_BINDING"/>
    <property type="match status" value="1"/>
</dbReference>
<dbReference type="InterPro" id="IPR025110">
    <property type="entry name" value="AMP-bd_C"/>
</dbReference>
<keyword evidence="4" id="KW-0436">Ligase</keyword>
<comment type="caution">
    <text evidence="4">The sequence shown here is derived from an EMBL/GenBank/DDBJ whole genome shotgun (WGS) entry which is preliminary data.</text>
</comment>
<evidence type="ECO:0000313" key="5">
    <source>
        <dbReference type="Proteomes" id="UP000316988"/>
    </source>
</evidence>
<feature type="region of interest" description="Disordered" evidence="1">
    <location>
        <begin position="519"/>
        <end position="554"/>
    </location>
</feature>
<evidence type="ECO:0000259" key="2">
    <source>
        <dbReference type="Pfam" id="PF00501"/>
    </source>
</evidence>
<keyword evidence="5" id="KW-1185">Reference proteome</keyword>
<dbReference type="GO" id="GO:0016878">
    <property type="term" value="F:acid-thiol ligase activity"/>
    <property type="evidence" value="ECO:0007669"/>
    <property type="project" value="UniProtKB-ARBA"/>
</dbReference>
<name>A0A554SFK7_9ACTN</name>
<dbReference type="OrthoDB" id="9803968at2"/>
<dbReference type="EMBL" id="VLNT01000003">
    <property type="protein sequence ID" value="TSD65134.1"/>
    <property type="molecule type" value="Genomic_DNA"/>
</dbReference>
<dbReference type="Pfam" id="PF00501">
    <property type="entry name" value="AMP-binding"/>
    <property type="match status" value="1"/>
</dbReference>
<dbReference type="PANTHER" id="PTHR43767">
    <property type="entry name" value="LONG-CHAIN-FATTY-ACID--COA LIGASE"/>
    <property type="match status" value="1"/>
</dbReference>
<evidence type="ECO:0000313" key="4">
    <source>
        <dbReference type="EMBL" id="TSD65134.1"/>
    </source>
</evidence>
<dbReference type="InterPro" id="IPR000873">
    <property type="entry name" value="AMP-dep_synth/lig_dom"/>
</dbReference>
<proteinExistence type="predicted"/>
<feature type="compositionally biased region" description="Basic and acidic residues" evidence="1">
    <location>
        <begin position="541"/>
        <end position="554"/>
    </location>
</feature>
<feature type="domain" description="AMP-dependent synthetase/ligase" evidence="2">
    <location>
        <begin position="25"/>
        <end position="388"/>
    </location>
</feature>
<evidence type="ECO:0000256" key="1">
    <source>
        <dbReference type="SAM" id="MobiDB-lite"/>
    </source>
</evidence>
<gene>
    <name evidence="4" type="ORF">FNM00_05355</name>
</gene>
<dbReference type="Proteomes" id="UP000316988">
    <property type="component" value="Unassembled WGS sequence"/>
</dbReference>
<dbReference type="InterPro" id="IPR020845">
    <property type="entry name" value="AMP-binding_CS"/>
</dbReference>
<dbReference type="SUPFAM" id="SSF56801">
    <property type="entry name" value="Acetyl-CoA synthetase-like"/>
    <property type="match status" value="1"/>
</dbReference>
<accession>A0A554SFK7</accession>
<dbReference type="Pfam" id="PF13193">
    <property type="entry name" value="AMP-binding_C"/>
    <property type="match status" value="1"/>
</dbReference>
<feature type="domain" description="AMP-binding enzyme C-terminal" evidence="3">
    <location>
        <begin position="439"/>
        <end position="514"/>
    </location>
</feature>
<dbReference type="Gene3D" id="3.40.50.12780">
    <property type="entry name" value="N-terminal domain of ligase-like"/>
    <property type="match status" value="1"/>
</dbReference>
<dbReference type="Gene3D" id="3.30.300.30">
    <property type="match status" value="1"/>
</dbReference>
<dbReference type="InterPro" id="IPR042099">
    <property type="entry name" value="ANL_N_sf"/>
</dbReference>
<protein>
    <submittedName>
        <fullName evidence="4">ATP-dependent acyl-CoA ligase</fullName>
    </submittedName>
</protein>
<organism evidence="4 5">
    <name type="scientific">Aeromicrobium piscarium</name>
    <dbReference type="NCBI Taxonomy" id="2590901"/>
    <lineage>
        <taxon>Bacteria</taxon>
        <taxon>Bacillati</taxon>
        <taxon>Actinomycetota</taxon>
        <taxon>Actinomycetes</taxon>
        <taxon>Propionibacteriales</taxon>
        <taxon>Nocardioidaceae</taxon>
        <taxon>Aeromicrobium</taxon>
    </lineage>
</organism>
<dbReference type="InterPro" id="IPR045851">
    <property type="entry name" value="AMP-bd_C_sf"/>
</dbReference>
<dbReference type="RefSeq" id="WP_143912196.1">
    <property type="nucleotide sequence ID" value="NZ_VLNT01000003.1"/>
</dbReference>
<dbReference type="PANTHER" id="PTHR43767:SF1">
    <property type="entry name" value="NONRIBOSOMAL PEPTIDE SYNTHASE PES1 (EUROFUNG)-RELATED"/>
    <property type="match status" value="1"/>
</dbReference>
<sequence>MNQEAVAVRPEWGPRSQWNLLAQLDQRLRERPEEIFLEIRGGRRLSFREAGERATAIAEQLAGLGVGPGDHVASLCETSMESALTYVAAKVGCLVDVPLNPAYRGRSLVHAINLSRAEVMFVDAELLDRVGNIADDLPGLRQLVVIGRSEAAVTRLPSVPITEASAPWSFGVTVLDRDLSSVLLTSGTTGPAKGVMMSHAHTYTVARECLHGLRMTADDVLYCCHPLFHMAGRLGAIFAAAICGARVVLDTKFDPAVWTDRIREAAATLTIAHGPMIEAVFGQPAREDDARIPLRAVLSAPLPAAIAEAFERRFDLRGVETWGMTEASVPVWRPYDAPLRPGASGLPLDDLFEVTIVDPETDLPVRDGAVGEITVRPKVPWVMMLGYLGQPDKTLEAWRNLRFHTGDAGYIDDQGWLRFVDRLGDRIRRKAENISSYDIEVAASSHPAVVECVAIGVSSEDDSEDEIKLCVVLDPGVPLEFSALFEHLVRELPHHMVPRYYEAFDELPKTPTSKVRRAELRKAGRSPGTWDYRSDGLSIRRTAEGRTAEPEGRR</sequence>